<dbReference type="GeneID" id="93356747"/>
<comment type="similarity">
    <text evidence="1">Belongs to the peptidase A24 family.</text>
</comment>
<feature type="domain" description="Prepilin type IV endopeptidase peptidase" evidence="3">
    <location>
        <begin position="10"/>
        <end position="138"/>
    </location>
</feature>
<dbReference type="GO" id="GO:0005886">
    <property type="term" value="C:plasma membrane"/>
    <property type="evidence" value="ECO:0007669"/>
    <property type="project" value="TreeGrafter"/>
</dbReference>
<keyword evidence="2" id="KW-0812">Transmembrane</keyword>
<dbReference type="GO" id="GO:0004190">
    <property type="term" value="F:aspartic-type endopeptidase activity"/>
    <property type="evidence" value="ECO:0007669"/>
    <property type="project" value="InterPro"/>
</dbReference>
<dbReference type="PANTHER" id="PTHR30487">
    <property type="entry name" value="TYPE 4 PREPILIN-LIKE PROTEINS LEADER PEPTIDE-PROCESSING ENZYME"/>
    <property type="match status" value="1"/>
</dbReference>
<feature type="transmembrane region" description="Helical" evidence="2">
    <location>
        <begin position="160"/>
        <end position="179"/>
    </location>
</feature>
<dbReference type="Gene3D" id="1.20.120.1220">
    <property type="match status" value="1"/>
</dbReference>
<feature type="transmembrane region" description="Helical" evidence="2">
    <location>
        <begin position="6"/>
        <end position="26"/>
    </location>
</feature>
<dbReference type="Pfam" id="PF01478">
    <property type="entry name" value="Peptidase_A24"/>
    <property type="match status" value="1"/>
</dbReference>
<dbReference type="GO" id="GO:0006465">
    <property type="term" value="P:signal peptide processing"/>
    <property type="evidence" value="ECO:0007669"/>
    <property type="project" value="TreeGrafter"/>
</dbReference>
<protein>
    <submittedName>
        <fullName evidence="4">Prepilin signal peptidase PulO-like enzyme (Type II secretory pathway)</fullName>
    </submittedName>
</protein>
<proteinExistence type="inferred from homology"/>
<dbReference type="AlphaFoldDB" id="A0A7W5GPV6"/>
<evidence type="ECO:0000313" key="4">
    <source>
        <dbReference type="EMBL" id="MBB3171557.1"/>
    </source>
</evidence>
<dbReference type="InterPro" id="IPR000045">
    <property type="entry name" value="Prepilin_IV_endopep_pep"/>
</dbReference>
<dbReference type="InterPro" id="IPR050882">
    <property type="entry name" value="Prepilin_peptidase/N-MTase"/>
</dbReference>
<dbReference type="RefSeq" id="WP_123185445.1">
    <property type="nucleotide sequence ID" value="NZ_CANPEU010000003.1"/>
</dbReference>
<dbReference type="PANTHER" id="PTHR30487:SF0">
    <property type="entry name" value="PREPILIN LEADER PEPTIDASE_N-METHYLTRANSFERASE-RELATED"/>
    <property type="match status" value="1"/>
</dbReference>
<evidence type="ECO:0000256" key="1">
    <source>
        <dbReference type="ARBA" id="ARBA00005801"/>
    </source>
</evidence>
<keyword evidence="2" id="KW-1133">Transmembrane helix</keyword>
<accession>A0A7W5GPV6</accession>
<evidence type="ECO:0000313" key="5">
    <source>
        <dbReference type="Proteomes" id="UP000530850"/>
    </source>
</evidence>
<reference evidence="4 5" key="1">
    <citation type="submission" date="2020-08" db="EMBL/GenBank/DDBJ databases">
        <title>Sequencing the genomes of 1000 actinobacteria strains.</title>
        <authorList>
            <person name="Klenk H.-P."/>
        </authorList>
    </citation>
    <scope>NUCLEOTIDE SEQUENCE [LARGE SCALE GENOMIC DNA]</scope>
    <source>
        <strain evidence="4 5">DSM 22242</strain>
    </source>
</reference>
<dbReference type="EMBL" id="JACHYA010000004">
    <property type="protein sequence ID" value="MBB3171557.1"/>
    <property type="molecule type" value="Genomic_DNA"/>
</dbReference>
<feature type="transmembrane region" description="Helical" evidence="2">
    <location>
        <begin position="110"/>
        <end position="140"/>
    </location>
</feature>
<feature type="transmembrane region" description="Helical" evidence="2">
    <location>
        <begin position="76"/>
        <end position="98"/>
    </location>
</feature>
<dbReference type="Proteomes" id="UP000530850">
    <property type="component" value="Unassembled WGS sequence"/>
</dbReference>
<organism evidence="4 5">
    <name type="scientific">Parvibacter caecicola</name>
    <dbReference type="NCBI Taxonomy" id="747645"/>
    <lineage>
        <taxon>Bacteria</taxon>
        <taxon>Bacillati</taxon>
        <taxon>Actinomycetota</taxon>
        <taxon>Coriobacteriia</taxon>
        <taxon>Coriobacteriales</taxon>
        <taxon>Coriobacteriaceae</taxon>
        <taxon>Parvibacter</taxon>
    </lineage>
</organism>
<comment type="caution">
    <text evidence="4">The sequence shown here is derived from an EMBL/GenBank/DDBJ whole genome shotgun (WGS) entry which is preliminary data.</text>
</comment>
<feature type="transmembrane region" description="Helical" evidence="2">
    <location>
        <begin position="33"/>
        <end position="56"/>
    </location>
</feature>
<keyword evidence="2" id="KW-0472">Membrane</keyword>
<evidence type="ECO:0000259" key="3">
    <source>
        <dbReference type="Pfam" id="PF01478"/>
    </source>
</evidence>
<sequence length="181" mass="18435">MFTTVVAYIAFGCVMVAIAVSDVRTLQIANRSVLLLVGLWALWRIALGAEAAVGGFDFLLAVVEAAPLTNVSLAEGVLGAIILGGGLLVFTTIWEAFTKKAAMGGGDIKLLAAMGLFLGIAGGLAALAVACVVFAIVGMAKQKVPLTGKPYEVILSHSAAFAPALATGAWISMAFLLAANL</sequence>
<name>A0A7W5GPV6_9ACTN</name>
<evidence type="ECO:0000256" key="2">
    <source>
        <dbReference type="SAM" id="Phobius"/>
    </source>
</evidence>
<gene>
    <name evidence="4" type="ORF">FHR31_001377</name>
</gene>